<evidence type="ECO:0000259" key="3">
    <source>
        <dbReference type="PROSITE" id="PS50041"/>
    </source>
</evidence>
<dbReference type="OrthoDB" id="6430060at2759"/>
<dbReference type="Gene3D" id="3.10.100.10">
    <property type="entry name" value="Mannose-Binding Protein A, subunit A"/>
    <property type="match status" value="1"/>
</dbReference>
<dbReference type="SMART" id="SM00034">
    <property type="entry name" value="CLECT"/>
    <property type="match status" value="1"/>
</dbReference>
<name>A0A6P4IX78_DROKI</name>
<feature type="signal peptide" evidence="2">
    <location>
        <begin position="1"/>
        <end position="19"/>
    </location>
</feature>
<feature type="domain" description="C-type lectin" evidence="3">
    <location>
        <begin position="119"/>
        <end position="239"/>
    </location>
</feature>
<dbReference type="InterPro" id="IPR016186">
    <property type="entry name" value="C-type_lectin-like/link_sf"/>
</dbReference>
<dbReference type="InterPro" id="IPR016187">
    <property type="entry name" value="CTDL_fold"/>
</dbReference>
<feature type="chain" id="PRO_5027776164" evidence="2">
    <location>
        <begin position="20"/>
        <end position="247"/>
    </location>
</feature>
<dbReference type="RefSeq" id="XP_017033652.1">
    <property type="nucleotide sequence ID" value="XM_017178163.1"/>
</dbReference>
<dbReference type="PANTHER" id="PTHR22803">
    <property type="entry name" value="MANNOSE, PHOSPHOLIPASE, LECTIN RECEPTOR RELATED"/>
    <property type="match status" value="1"/>
</dbReference>
<keyword evidence="2" id="KW-0732">Signal</keyword>
<feature type="coiled-coil region" evidence="1">
    <location>
        <begin position="59"/>
        <end position="86"/>
    </location>
</feature>
<reference evidence="5" key="2">
    <citation type="submission" date="2025-08" db="UniProtKB">
        <authorList>
            <consortium name="RefSeq"/>
        </authorList>
    </citation>
    <scope>IDENTIFICATION</scope>
    <source>
        <strain evidence="5">14028-0561.14</strain>
        <tissue evidence="5">Whole fly</tissue>
    </source>
</reference>
<evidence type="ECO:0000256" key="2">
    <source>
        <dbReference type="SAM" id="SignalP"/>
    </source>
</evidence>
<reference evidence="4" key="1">
    <citation type="submission" date="2025-05" db="UniProtKB">
        <authorList>
            <consortium name="RefSeq"/>
        </authorList>
    </citation>
    <scope>NUCLEOTIDE SEQUENCE [LARGE SCALE GENOMIC DNA]</scope>
    <source>
        <strain evidence="4">14028-0561.14</strain>
    </source>
</reference>
<dbReference type="InterPro" id="IPR050111">
    <property type="entry name" value="C-type_lectin/snaclec_domain"/>
</dbReference>
<accession>A0A6P4IX78</accession>
<evidence type="ECO:0000256" key="1">
    <source>
        <dbReference type="SAM" id="Coils"/>
    </source>
</evidence>
<sequence>MRAILVIVLFGLASQNSLALPSTILEPPLMYDNIDSALDPVLTKLEALENREAEQTIMVSTLQSSYDNILEKLTRIEQQITGLQKDAQLAVDMREWLEPTEGPVIEKRKERLVENYERIGSKYYHIESNEQLDWHEALAKCKSLNGSLLSLKSEAEWKAITARLDKTLSYWVDINDRETEGEFMSETSGKAAPFLKWDIHEPNNIAFTINNENCVELRSQYNHYMNDINCFNKNHYICEENVTVVFI</sequence>
<dbReference type="InterPro" id="IPR001304">
    <property type="entry name" value="C-type_lectin-like"/>
</dbReference>
<evidence type="ECO:0000313" key="4">
    <source>
        <dbReference type="Proteomes" id="UP001652661"/>
    </source>
</evidence>
<dbReference type="SUPFAM" id="SSF56436">
    <property type="entry name" value="C-type lectin-like"/>
    <property type="match status" value="1"/>
</dbReference>
<keyword evidence="1" id="KW-0175">Coiled coil</keyword>
<proteinExistence type="predicted"/>
<dbReference type="PROSITE" id="PS50041">
    <property type="entry name" value="C_TYPE_LECTIN_2"/>
    <property type="match status" value="1"/>
</dbReference>
<dbReference type="Pfam" id="PF00059">
    <property type="entry name" value="Lectin_C"/>
    <property type="match status" value="1"/>
</dbReference>
<dbReference type="CDD" id="cd00037">
    <property type="entry name" value="CLECT"/>
    <property type="match status" value="1"/>
</dbReference>
<evidence type="ECO:0000313" key="5">
    <source>
        <dbReference type="RefSeq" id="XP_017033652.1"/>
    </source>
</evidence>
<dbReference type="AlphaFoldDB" id="A0A6P4IX78"/>
<gene>
    <name evidence="5" type="primary">lectin-37Db</name>
</gene>
<keyword evidence="4" id="KW-1185">Reference proteome</keyword>
<dbReference type="Proteomes" id="UP001652661">
    <property type="component" value="Chromosome 2L"/>
</dbReference>
<organism evidence="4 5">
    <name type="scientific">Drosophila kikkawai</name>
    <name type="common">Fruit fly</name>
    <dbReference type="NCBI Taxonomy" id="30033"/>
    <lineage>
        <taxon>Eukaryota</taxon>
        <taxon>Metazoa</taxon>
        <taxon>Ecdysozoa</taxon>
        <taxon>Arthropoda</taxon>
        <taxon>Hexapoda</taxon>
        <taxon>Insecta</taxon>
        <taxon>Pterygota</taxon>
        <taxon>Neoptera</taxon>
        <taxon>Endopterygota</taxon>
        <taxon>Diptera</taxon>
        <taxon>Brachycera</taxon>
        <taxon>Muscomorpha</taxon>
        <taxon>Ephydroidea</taxon>
        <taxon>Drosophilidae</taxon>
        <taxon>Drosophila</taxon>
        <taxon>Sophophora</taxon>
    </lineage>
</organism>
<protein>
    <submittedName>
        <fullName evidence="5">C-type lectin domain family 6 member A</fullName>
    </submittedName>
</protein>